<feature type="domain" description="Integrase catalytic" evidence="2">
    <location>
        <begin position="2"/>
        <end position="88"/>
    </location>
</feature>
<organism evidence="3">
    <name type="scientific">Sesamum latifolium</name>
    <dbReference type="NCBI Taxonomy" id="2727402"/>
    <lineage>
        <taxon>Eukaryota</taxon>
        <taxon>Viridiplantae</taxon>
        <taxon>Streptophyta</taxon>
        <taxon>Embryophyta</taxon>
        <taxon>Tracheophyta</taxon>
        <taxon>Spermatophyta</taxon>
        <taxon>Magnoliopsida</taxon>
        <taxon>eudicotyledons</taxon>
        <taxon>Gunneridae</taxon>
        <taxon>Pentapetalae</taxon>
        <taxon>asterids</taxon>
        <taxon>lamiids</taxon>
        <taxon>Lamiales</taxon>
        <taxon>Pedaliaceae</taxon>
        <taxon>Sesamum</taxon>
    </lineage>
</organism>
<dbReference type="SUPFAM" id="SSF53098">
    <property type="entry name" value="Ribonuclease H-like"/>
    <property type="match status" value="1"/>
</dbReference>
<evidence type="ECO:0000259" key="2">
    <source>
        <dbReference type="PROSITE" id="PS50994"/>
    </source>
</evidence>
<dbReference type="InterPro" id="IPR001584">
    <property type="entry name" value="Integrase_cat-core"/>
</dbReference>
<evidence type="ECO:0000256" key="1">
    <source>
        <dbReference type="SAM" id="MobiDB-lite"/>
    </source>
</evidence>
<dbReference type="InterPro" id="IPR012337">
    <property type="entry name" value="RNaseH-like_sf"/>
</dbReference>
<dbReference type="PROSITE" id="PS50994">
    <property type="entry name" value="INTEGRASE"/>
    <property type="match status" value="1"/>
</dbReference>
<feature type="region of interest" description="Disordered" evidence="1">
    <location>
        <begin position="216"/>
        <end position="241"/>
    </location>
</feature>
<dbReference type="PANTHER" id="PTHR48475">
    <property type="entry name" value="RIBONUCLEASE H"/>
    <property type="match status" value="1"/>
</dbReference>
<dbReference type="Gene3D" id="3.30.420.10">
    <property type="entry name" value="Ribonuclease H-like superfamily/Ribonuclease H"/>
    <property type="match status" value="1"/>
</dbReference>
<sequence>MLSPCPFIQWGMDIVGPFPLATGQRKFLLVAIDYFTKWVEAEPLARITEGEVMKFIWKNIVCRFGIPREIISDNGRQFQGRRIQEWCQVCTSGKGSPQWLILKPTDKSKTTPRGSTGETPFSLVYGTEAIIPAELGIPSHRVMNFSEECNENLLRENLDLIEELREKAFLRIQRYKNIMINSYNKRVKSRSFQVGDLVLRRVDALKPIGKLDPYLERTIQGHKHNRQRGLRAGRPRGSPPA</sequence>
<reference evidence="3" key="1">
    <citation type="submission" date="2020-06" db="EMBL/GenBank/DDBJ databases">
        <authorList>
            <person name="Li T."/>
            <person name="Hu X."/>
            <person name="Zhang T."/>
            <person name="Song X."/>
            <person name="Zhang H."/>
            <person name="Dai N."/>
            <person name="Sheng W."/>
            <person name="Hou X."/>
            <person name="Wei L."/>
        </authorList>
    </citation>
    <scope>NUCLEOTIDE SEQUENCE</scope>
    <source>
        <strain evidence="3">KEN1</strain>
        <tissue evidence="3">Leaf</tissue>
    </source>
</reference>
<dbReference type="AlphaFoldDB" id="A0AAW2X575"/>
<name>A0AAW2X575_9LAMI</name>
<feature type="compositionally biased region" description="Basic residues" evidence="1">
    <location>
        <begin position="220"/>
        <end position="234"/>
    </location>
</feature>
<dbReference type="EMBL" id="JACGWN010000005">
    <property type="protein sequence ID" value="KAL0449053.1"/>
    <property type="molecule type" value="Genomic_DNA"/>
</dbReference>
<dbReference type="GO" id="GO:0003676">
    <property type="term" value="F:nucleic acid binding"/>
    <property type="evidence" value="ECO:0007669"/>
    <property type="project" value="InterPro"/>
</dbReference>
<reference evidence="3" key="2">
    <citation type="journal article" date="2024" name="Plant">
        <title>Genomic evolution and insights into agronomic trait innovations of Sesamum species.</title>
        <authorList>
            <person name="Miao H."/>
            <person name="Wang L."/>
            <person name="Qu L."/>
            <person name="Liu H."/>
            <person name="Sun Y."/>
            <person name="Le M."/>
            <person name="Wang Q."/>
            <person name="Wei S."/>
            <person name="Zheng Y."/>
            <person name="Lin W."/>
            <person name="Duan Y."/>
            <person name="Cao H."/>
            <person name="Xiong S."/>
            <person name="Wang X."/>
            <person name="Wei L."/>
            <person name="Li C."/>
            <person name="Ma Q."/>
            <person name="Ju M."/>
            <person name="Zhao R."/>
            <person name="Li G."/>
            <person name="Mu C."/>
            <person name="Tian Q."/>
            <person name="Mei H."/>
            <person name="Zhang T."/>
            <person name="Gao T."/>
            <person name="Zhang H."/>
        </authorList>
    </citation>
    <scope>NUCLEOTIDE SEQUENCE</scope>
    <source>
        <strain evidence="3">KEN1</strain>
    </source>
</reference>
<dbReference type="GO" id="GO:0015074">
    <property type="term" value="P:DNA integration"/>
    <property type="evidence" value="ECO:0007669"/>
    <property type="project" value="InterPro"/>
</dbReference>
<dbReference type="Pfam" id="PF00665">
    <property type="entry name" value="rve"/>
    <property type="match status" value="1"/>
</dbReference>
<evidence type="ECO:0000313" key="3">
    <source>
        <dbReference type="EMBL" id="KAL0449053.1"/>
    </source>
</evidence>
<protein>
    <recommendedName>
        <fullName evidence="2">Integrase catalytic domain-containing protein</fullName>
    </recommendedName>
</protein>
<accession>A0AAW2X575</accession>
<dbReference type="PANTHER" id="PTHR48475:SF2">
    <property type="entry name" value="RIBONUCLEASE H"/>
    <property type="match status" value="1"/>
</dbReference>
<comment type="caution">
    <text evidence="3">The sequence shown here is derived from an EMBL/GenBank/DDBJ whole genome shotgun (WGS) entry which is preliminary data.</text>
</comment>
<gene>
    <name evidence="3" type="ORF">Slati_1461700</name>
</gene>
<proteinExistence type="predicted"/>
<dbReference type="InterPro" id="IPR036397">
    <property type="entry name" value="RNaseH_sf"/>
</dbReference>